<keyword evidence="3" id="KW-0804">Transcription</keyword>
<evidence type="ECO:0000256" key="1">
    <source>
        <dbReference type="ARBA" id="ARBA00023015"/>
    </source>
</evidence>
<comment type="caution">
    <text evidence="5">The sequence shown here is derived from an EMBL/GenBank/DDBJ whole genome shotgun (WGS) entry which is preliminary data.</text>
</comment>
<dbReference type="SUPFAM" id="SSF46689">
    <property type="entry name" value="Homeodomain-like"/>
    <property type="match status" value="1"/>
</dbReference>
<dbReference type="GO" id="GO:0003700">
    <property type="term" value="F:DNA-binding transcription factor activity"/>
    <property type="evidence" value="ECO:0007669"/>
    <property type="project" value="InterPro"/>
</dbReference>
<keyword evidence="2" id="KW-0238">DNA-binding</keyword>
<dbReference type="Proteomes" id="UP000285173">
    <property type="component" value="Unassembled WGS sequence"/>
</dbReference>
<dbReference type="AlphaFoldDB" id="A0A413NHL5"/>
<protein>
    <submittedName>
        <fullName evidence="5">AraC family transcriptional regulator</fullName>
    </submittedName>
</protein>
<evidence type="ECO:0000256" key="3">
    <source>
        <dbReference type="ARBA" id="ARBA00023163"/>
    </source>
</evidence>
<gene>
    <name evidence="6" type="ORF">DW191_09425</name>
    <name evidence="5" type="ORF">DW986_10000</name>
</gene>
<dbReference type="SMART" id="SM00342">
    <property type="entry name" value="HTH_ARAC"/>
    <property type="match status" value="1"/>
</dbReference>
<dbReference type="PRINTS" id="PR00032">
    <property type="entry name" value="HTHARAC"/>
</dbReference>
<dbReference type="Proteomes" id="UP000283732">
    <property type="component" value="Unassembled WGS sequence"/>
</dbReference>
<dbReference type="GO" id="GO:0043565">
    <property type="term" value="F:sequence-specific DNA binding"/>
    <property type="evidence" value="ECO:0007669"/>
    <property type="project" value="InterPro"/>
</dbReference>
<dbReference type="InterPro" id="IPR020449">
    <property type="entry name" value="Tscrpt_reg_AraC-type_HTH"/>
</dbReference>
<dbReference type="InterPro" id="IPR009057">
    <property type="entry name" value="Homeodomain-like_sf"/>
</dbReference>
<accession>A0A413NHL5</accession>
<dbReference type="EMBL" id="QSEF01000012">
    <property type="protein sequence ID" value="RGZ48053.1"/>
    <property type="molecule type" value="Genomic_DNA"/>
</dbReference>
<dbReference type="RefSeq" id="WP_005644043.1">
    <property type="nucleotide sequence ID" value="NZ_DAWDXW010000006.1"/>
</dbReference>
<dbReference type="Pfam" id="PF12833">
    <property type="entry name" value="HTH_18"/>
    <property type="match status" value="1"/>
</dbReference>
<reference evidence="7 8" key="1">
    <citation type="submission" date="2018-08" db="EMBL/GenBank/DDBJ databases">
        <title>A genome reference for cultivated species of the human gut microbiota.</title>
        <authorList>
            <person name="Zou Y."/>
            <person name="Xue W."/>
            <person name="Luo G."/>
        </authorList>
    </citation>
    <scope>NUCLEOTIDE SEQUENCE [LARGE SCALE GENOMIC DNA]</scope>
    <source>
        <strain evidence="6 7">AM16-50</strain>
        <strain evidence="5 8">AM50-15</strain>
    </source>
</reference>
<evidence type="ECO:0000259" key="4">
    <source>
        <dbReference type="PROSITE" id="PS01124"/>
    </source>
</evidence>
<evidence type="ECO:0000313" key="8">
    <source>
        <dbReference type="Proteomes" id="UP000285173"/>
    </source>
</evidence>
<proteinExistence type="predicted"/>
<evidence type="ECO:0000313" key="7">
    <source>
        <dbReference type="Proteomes" id="UP000283732"/>
    </source>
</evidence>
<dbReference type="PANTHER" id="PTHR43280">
    <property type="entry name" value="ARAC-FAMILY TRANSCRIPTIONAL REGULATOR"/>
    <property type="match status" value="1"/>
</dbReference>
<dbReference type="EMBL" id="QRKC01000003">
    <property type="protein sequence ID" value="RHH77762.1"/>
    <property type="molecule type" value="Genomic_DNA"/>
</dbReference>
<evidence type="ECO:0000313" key="5">
    <source>
        <dbReference type="EMBL" id="RGZ48053.1"/>
    </source>
</evidence>
<keyword evidence="1" id="KW-0805">Transcription regulation</keyword>
<name>A0A413NHL5_9BACT</name>
<dbReference type="Gene3D" id="1.10.10.60">
    <property type="entry name" value="Homeodomain-like"/>
    <property type="match status" value="1"/>
</dbReference>
<dbReference type="InterPro" id="IPR018060">
    <property type="entry name" value="HTH_AraC"/>
</dbReference>
<dbReference type="PROSITE" id="PS01124">
    <property type="entry name" value="HTH_ARAC_FAMILY_2"/>
    <property type="match status" value="1"/>
</dbReference>
<evidence type="ECO:0000313" key="6">
    <source>
        <dbReference type="EMBL" id="RHH77762.1"/>
    </source>
</evidence>
<organism evidence="5 8">
    <name type="scientific">Parabacteroides merdae</name>
    <dbReference type="NCBI Taxonomy" id="46503"/>
    <lineage>
        <taxon>Bacteria</taxon>
        <taxon>Pseudomonadati</taxon>
        <taxon>Bacteroidota</taxon>
        <taxon>Bacteroidia</taxon>
        <taxon>Bacteroidales</taxon>
        <taxon>Tannerellaceae</taxon>
        <taxon>Parabacteroides</taxon>
    </lineage>
</organism>
<evidence type="ECO:0000256" key="2">
    <source>
        <dbReference type="ARBA" id="ARBA00023125"/>
    </source>
</evidence>
<feature type="domain" description="HTH araC/xylS-type" evidence="4">
    <location>
        <begin position="186"/>
        <end position="284"/>
    </location>
</feature>
<sequence length="287" mass="33427">MFNQQLPFCFTLLSCSSSPAFRNGQIISTLNKCGLFLCHRGEIEISLENKPYLIRHGDIYIYQPSTLVRLLHKSEDAEGTIIEVDLDYVIPIANKVINAENLLFMRKHPCASLSEEQYVHITNLLENIENRIKSENKAEMNMQRQHLMQELIKSMGQTFCYEILNAYFTNLPLQPLPQDKKDLIFQNFMLSLFRSYRKERNVNYYAKKQHISPRYFSSIIKEKSGSSASYWIVQMVITEAKQLLESSNLSIKEVAAQLNFPTQSFFGKYFKQYVGMSPKEYRKLLLA</sequence>
<dbReference type="PANTHER" id="PTHR43280:SF32">
    <property type="entry name" value="TRANSCRIPTIONAL REGULATORY PROTEIN"/>
    <property type="match status" value="1"/>
</dbReference>